<protein>
    <submittedName>
        <fullName evidence="2">Uncharacterized protein</fullName>
    </submittedName>
</protein>
<keyword evidence="1" id="KW-1133">Transmembrane helix</keyword>
<feature type="transmembrane region" description="Helical" evidence="1">
    <location>
        <begin position="77"/>
        <end position="97"/>
    </location>
</feature>
<gene>
    <name evidence="2" type="ORF">UU54_C0011G0006</name>
</gene>
<dbReference type="AlphaFoldDB" id="A0A0G0VND5"/>
<dbReference type="Proteomes" id="UP000033903">
    <property type="component" value="Unassembled WGS sequence"/>
</dbReference>
<keyword evidence="1" id="KW-0812">Transmembrane</keyword>
<name>A0A0G0VND5_9BACT</name>
<accession>A0A0G0VND5</accession>
<comment type="caution">
    <text evidence="2">The sequence shown here is derived from an EMBL/GenBank/DDBJ whole genome shotgun (WGS) entry which is preliminary data.</text>
</comment>
<evidence type="ECO:0000313" key="3">
    <source>
        <dbReference type="Proteomes" id="UP000033903"/>
    </source>
</evidence>
<organism evidence="2 3">
    <name type="scientific">Candidatus Yanofskybacteria bacterium GW2011_GWA2_41_22</name>
    <dbReference type="NCBI Taxonomy" id="1619023"/>
    <lineage>
        <taxon>Bacteria</taxon>
        <taxon>Candidatus Yanofskyibacteriota</taxon>
    </lineage>
</organism>
<evidence type="ECO:0000313" key="2">
    <source>
        <dbReference type="EMBL" id="KKS01122.1"/>
    </source>
</evidence>
<feature type="transmembrane region" description="Helical" evidence="1">
    <location>
        <begin position="32"/>
        <end position="65"/>
    </location>
</feature>
<dbReference type="EMBL" id="LCBA01000011">
    <property type="protein sequence ID" value="KKS01122.1"/>
    <property type="molecule type" value="Genomic_DNA"/>
</dbReference>
<proteinExistence type="predicted"/>
<keyword evidence="1" id="KW-0472">Membrane</keyword>
<sequence length="195" mass="20898">MKAKMPLRVTLKGTEDIVVIGDTWNTIKNWGFGVALIALVFLFCMYGFPALLVVLSIAAAIFGGWMIYEQKAPLGKIGACAVLLVVIVGLLVGAWMFQKPNPSAAVRGALGAVLPAVPASAPAVASSPQQAPAPTPTTTVVTAPALPQVVVNFPFPDHLKLEVVEEKTQQQQPVDPTVGMTPEERRQYEIWVLRK</sequence>
<evidence type="ECO:0000256" key="1">
    <source>
        <dbReference type="SAM" id="Phobius"/>
    </source>
</evidence>
<reference evidence="2 3" key="1">
    <citation type="journal article" date="2015" name="Nature">
        <title>rRNA introns, odd ribosomes, and small enigmatic genomes across a large radiation of phyla.</title>
        <authorList>
            <person name="Brown C.T."/>
            <person name="Hug L.A."/>
            <person name="Thomas B.C."/>
            <person name="Sharon I."/>
            <person name="Castelle C.J."/>
            <person name="Singh A."/>
            <person name="Wilkins M.J."/>
            <person name="Williams K.H."/>
            <person name="Banfield J.F."/>
        </authorList>
    </citation>
    <scope>NUCLEOTIDE SEQUENCE [LARGE SCALE GENOMIC DNA]</scope>
</reference>